<name>A0ABX7RIR8_9GAMM</name>
<dbReference type="PANTHER" id="PTHR34606:SF15">
    <property type="entry name" value="BON DOMAIN-CONTAINING PROTEIN"/>
    <property type="match status" value="1"/>
</dbReference>
<dbReference type="InterPro" id="IPR014004">
    <property type="entry name" value="Transpt-assoc_nodulatn_dom_bac"/>
</dbReference>
<feature type="signal peptide" evidence="2">
    <location>
        <begin position="1"/>
        <end position="25"/>
    </location>
</feature>
<evidence type="ECO:0000313" key="5">
    <source>
        <dbReference type="Proteomes" id="UP000663400"/>
    </source>
</evidence>
<dbReference type="InterPro" id="IPR007055">
    <property type="entry name" value="BON_dom"/>
</dbReference>
<dbReference type="EMBL" id="CP071517">
    <property type="protein sequence ID" value="QSX76874.1"/>
    <property type="molecule type" value="Genomic_DNA"/>
</dbReference>
<feature type="region of interest" description="Disordered" evidence="1">
    <location>
        <begin position="26"/>
        <end position="46"/>
    </location>
</feature>
<dbReference type="InterPro" id="IPR051686">
    <property type="entry name" value="Lipoprotein_DolP"/>
</dbReference>
<reference evidence="4 5" key="1">
    <citation type="submission" date="2021-02" db="EMBL/GenBank/DDBJ databases">
        <title>Lysobacter arenosi sp. nov., isolated from soil of gangwondo yeongwol, south Korea.</title>
        <authorList>
            <person name="Kim K.R."/>
            <person name="Kim K.H."/>
            <person name="Jeon C.O."/>
        </authorList>
    </citation>
    <scope>NUCLEOTIDE SEQUENCE [LARGE SCALE GENOMIC DNA]</scope>
    <source>
        <strain evidence="4 5">R7</strain>
    </source>
</reference>
<sequence>MKTKLSMIAGASLLIAVAMPMQLMAQDKAQSMEAEEGDSSQPASDTWITTKVKTDLMATADVPGTTIDVETVNGTVKLAGTVDNKASADKAVAVAKKIKGVKSVDASALTVAKK</sequence>
<evidence type="ECO:0000256" key="2">
    <source>
        <dbReference type="SAM" id="SignalP"/>
    </source>
</evidence>
<dbReference type="PROSITE" id="PS50914">
    <property type="entry name" value="BON"/>
    <property type="match status" value="1"/>
</dbReference>
<dbReference type="PANTHER" id="PTHR34606">
    <property type="entry name" value="BON DOMAIN-CONTAINING PROTEIN"/>
    <property type="match status" value="1"/>
</dbReference>
<keyword evidence="5" id="KW-1185">Reference proteome</keyword>
<dbReference type="Pfam" id="PF04972">
    <property type="entry name" value="BON"/>
    <property type="match status" value="1"/>
</dbReference>
<evidence type="ECO:0000313" key="4">
    <source>
        <dbReference type="EMBL" id="QSX76874.1"/>
    </source>
</evidence>
<dbReference type="SMART" id="SM00749">
    <property type="entry name" value="BON"/>
    <property type="match status" value="1"/>
</dbReference>
<protein>
    <submittedName>
        <fullName evidence="4">BON domain-containing protein</fullName>
    </submittedName>
</protein>
<gene>
    <name evidence="4" type="ORF">HIV01_016525</name>
</gene>
<accession>A0ABX7RIR8</accession>
<feature type="domain" description="BON" evidence="3">
    <location>
        <begin position="44"/>
        <end position="113"/>
    </location>
</feature>
<proteinExistence type="predicted"/>
<keyword evidence="2" id="KW-0732">Signal</keyword>
<dbReference type="Gene3D" id="3.30.1340.30">
    <property type="match status" value="1"/>
</dbReference>
<organism evidence="4 5">
    <name type="scientific">Lysobacter arenosi</name>
    <dbReference type="NCBI Taxonomy" id="2795387"/>
    <lineage>
        <taxon>Bacteria</taxon>
        <taxon>Pseudomonadati</taxon>
        <taxon>Pseudomonadota</taxon>
        <taxon>Gammaproteobacteria</taxon>
        <taxon>Lysobacterales</taxon>
        <taxon>Lysobacteraceae</taxon>
        <taxon>Lysobacter</taxon>
    </lineage>
</organism>
<evidence type="ECO:0000256" key="1">
    <source>
        <dbReference type="SAM" id="MobiDB-lite"/>
    </source>
</evidence>
<dbReference type="Proteomes" id="UP000663400">
    <property type="component" value="Chromosome"/>
</dbReference>
<evidence type="ECO:0000259" key="3">
    <source>
        <dbReference type="PROSITE" id="PS50914"/>
    </source>
</evidence>
<feature type="chain" id="PRO_5045344383" evidence="2">
    <location>
        <begin position="26"/>
        <end position="114"/>
    </location>
</feature>